<dbReference type="EMBL" id="AP014965">
    <property type="protein sequence ID" value="BAT08184.1"/>
    <property type="molecule type" value="Genomic_DNA"/>
</dbReference>
<organism evidence="2 3">
    <name type="scientific">Oryza sativa subsp. japonica</name>
    <name type="common">Rice</name>
    <dbReference type="NCBI Taxonomy" id="39947"/>
    <lineage>
        <taxon>Eukaryota</taxon>
        <taxon>Viridiplantae</taxon>
        <taxon>Streptophyta</taxon>
        <taxon>Embryophyta</taxon>
        <taxon>Tracheophyta</taxon>
        <taxon>Spermatophyta</taxon>
        <taxon>Magnoliopsida</taxon>
        <taxon>Liliopsida</taxon>
        <taxon>Poales</taxon>
        <taxon>Poaceae</taxon>
        <taxon>BOP clade</taxon>
        <taxon>Oryzoideae</taxon>
        <taxon>Oryzeae</taxon>
        <taxon>Oryzinae</taxon>
        <taxon>Oryza</taxon>
        <taxon>Oryza sativa</taxon>
    </lineage>
</organism>
<dbReference type="InParanoid" id="A0A0P0XME8"/>
<dbReference type="PaxDb" id="39947-A0A0P0XME8"/>
<evidence type="ECO:0000256" key="1">
    <source>
        <dbReference type="SAM" id="MobiDB-lite"/>
    </source>
</evidence>
<sequence>MAAALVHVTDVDTLAAMHASIDNQGRLLLYVPPPGQRERGGGGTRAPPSRRARHTPSPPHNARRFRRPRVLLRHDNDGHPVVEVVDCARRARLRTRS</sequence>
<name>A0A0P0XME8_ORYSJ</name>
<evidence type="ECO:0000313" key="3">
    <source>
        <dbReference type="Proteomes" id="UP000059680"/>
    </source>
</evidence>
<dbReference type="Proteomes" id="UP000059680">
    <property type="component" value="Chromosome 9"/>
</dbReference>
<protein>
    <submittedName>
        <fullName evidence="2">Os09g0427550 protein</fullName>
    </submittedName>
</protein>
<proteinExistence type="predicted"/>
<keyword evidence="3" id="KW-1185">Reference proteome</keyword>
<dbReference type="AlphaFoldDB" id="A0A0P0XME8"/>
<reference evidence="2 3" key="2">
    <citation type="journal article" date="2013" name="Plant Cell Physiol.">
        <title>Rice Annotation Project Database (RAP-DB): an integrative and interactive database for rice genomics.</title>
        <authorList>
            <person name="Sakai H."/>
            <person name="Lee S.S."/>
            <person name="Tanaka T."/>
            <person name="Numa H."/>
            <person name="Kim J."/>
            <person name="Kawahara Y."/>
            <person name="Wakimoto H."/>
            <person name="Yang C.C."/>
            <person name="Iwamoto M."/>
            <person name="Abe T."/>
            <person name="Yamada Y."/>
            <person name="Muto A."/>
            <person name="Inokuchi H."/>
            <person name="Ikemura T."/>
            <person name="Matsumoto T."/>
            <person name="Sasaki T."/>
            <person name="Itoh T."/>
        </authorList>
    </citation>
    <scope>NUCLEOTIDE SEQUENCE [LARGE SCALE GENOMIC DNA]</scope>
    <source>
        <strain evidence="3">cv. Nipponbare</strain>
    </source>
</reference>
<reference evidence="2 3" key="3">
    <citation type="journal article" date="2013" name="Rice">
        <title>Improvement of the Oryza sativa Nipponbare reference genome using next generation sequence and optical map data.</title>
        <authorList>
            <person name="Kawahara Y."/>
            <person name="de la Bastide M."/>
            <person name="Hamilton J.P."/>
            <person name="Kanamori H."/>
            <person name="McCombie W.R."/>
            <person name="Ouyang S."/>
            <person name="Schwartz D.C."/>
            <person name="Tanaka T."/>
            <person name="Wu J."/>
            <person name="Zhou S."/>
            <person name="Childs K.L."/>
            <person name="Davidson R.M."/>
            <person name="Lin H."/>
            <person name="Quesada-Ocampo L."/>
            <person name="Vaillancourt B."/>
            <person name="Sakai H."/>
            <person name="Lee S.S."/>
            <person name="Kim J."/>
            <person name="Numa H."/>
            <person name="Itoh T."/>
            <person name="Buell C.R."/>
            <person name="Matsumoto T."/>
        </authorList>
    </citation>
    <scope>NUCLEOTIDE SEQUENCE [LARGE SCALE GENOMIC DNA]</scope>
    <source>
        <strain evidence="3">cv. Nipponbare</strain>
    </source>
</reference>
<gene>
    <name evidence="2" type="ordered locus">Os09g0427550</name>
    <name evidence="2" type="ORF">OSNPB_090427550</name>
</gene>
<accession>A0A0P0XME8</accession>
<evidence type="ECO:0000313" key="2">
    <source>
        <dbReference type="EMBL" id="BAT08184.1"/>
    </source>
</evidence>
<feature type="region of interest" description="Disordered" evidence="1">
    <location>
        <begin position="31"/>
        <end position="69"/>
    </location>
</feature>
<reference evidence="3" key="1">
    <citation type="journal article" date="2005" name="Nature">
        <title>The map-based sequence of the rice genome.</title>
        <authorList>
            <consortium name="International rice genome sequencing project (IRGSP)"/>
            <person name="Matsumoto T."/>
            <person name="Wu J."/>
            <person name="Kanamori H."/>
            <person name="Katayose Y."/>
            <person name="Fujisawa M."/>
            <person name="Namiki N."/>
            <person name="Mizuno H."/>
            <person name="Yamamoto K."/>
            <person name="Antonio B.A."/>
            <person name="Baba T."/>
            <person name="Sakata K."/>
            <person name="Nagamura Y."/>
            <person name="Aoki H."/>
            <person name="Arikawa K."/>
            <person name="Arita K."/>
            <person name="Bito T."/>
            <person name="Chiden Y."/>
            <person name="Fujitsuka N."/>
            <person name="Fukunaka R."/>
            <person name="Hamada M."/>
            <person name="Harada C."/>
            <person name="Hayashi A."/>
            <person name="Hijishita S."/>
            <person name="Honda M."/>
            <person name="Hosokawa S."/>
            <person name="Ichikawa Y."/>
            <person name="Idonuma A."/>
            <person name="Iijima M."/>
            <person name="Ikeda M."/>
            <person name="Ikeno M."/>
            <person name="Ito K."/>
            <person name="Ito S."/>
            <person name="Ito T."/>
            <person name="Ito Y."/>
            <person name="Ito Y."/>
            <person name="Iwabuchi A."/>
            <person name="Kamiya K."/>
            <person name="Karasawa W."/>
            <person name="Kurita K."/>
            <person name="Katagiri S."/>
            <person name="Kikuta A."/>
            <person name="Kobayashi H."/>
            <person name="Kobayashi N."/>
            <person name="Machita K."/>
            <person name="Maehara T."/>
            <person name="Masukawa M."/>
            <person name="Mizubayashi T."/>
            <person name="Mukai Y."/>
            <person name="Nagasaki H."/>
            <person name="Nagata Y."/>
            <person name="Naito S."/>
            <person name="Nakashima M."/>
            <person name="Nakama Y."/>
            <person name="Nakamichi Y."/>
            <person name="Nakamura M."/>
            <person name="Meguro A."/>
            <person name="Negishi M."/>
            <person name="Ohta I."/>
            <person name="Ohta T."/>
            <person name="Okamoto M."/>
            <person name="Ono N."/>
            <person name="Saji S."/>
            <person name="Sakaguchi M."/>
            <person name="Sakai K."/>
            <person name="Shibata M."/>
            <person name="Shimokawa T."/>
            <person name="Song J."/>
            <person name="Takazaki Y."/>
            <person name="Terasawa K."/>
            <person name="Tsugane M."/>
            <person name="Tsuji K."/>
            <person name="Ueda S."/>
            <person name="Waki K."/>
            <person name="Yamagata H."/>
            <person name="Yamamoto M."/>
            <person name="Yamamoto S."/>
            <person name="Yamane H."/>
            <person name="Yoshiki S."/>
            <person name="Yoshihara R."/>
            <person name="Yukawa K."/>
            <person name="Zhong H."/>
            <person name="Yano M."/>
            <person name="Yuan Q."/>
            <person name="Ouyang S."/>
            <person name="Liu J."/>
            <person name="Jones K.M."/>
            <person name="Gansberger K."/>
            <person name="Moffat K."/>
            <person name="Hill J."/>
            <person name="Bera J."/>
            <person name="Fadrosh D."/>
            <person name="Jin S."/>
            <person name="Johri S."/>
            <person name="Kim M."/>
            <person name="Overton L."/>
            <person name="Reardon M."/>
            <person name="Tsitrin T."/>
            <person name="Vuong H."/>
            <person name="Weaver B."/>
            <person name="Ciecko A."/>
            <person name="Tallon L."/>
            <person name="Jackson J."/>
            <person name="Pai G."/>
            <person name="Aken S.V."/>
            <person name="Utterback T."/>
            <person name="Reidmuller S."/>
            <person name="Feldblyum T."/>
            <person name="Hsiao J."/>
            <person name="Zismann V."/>
            <person name="Iobst S."/>
            <person name="de Vazeille A.R."/>
            <person name="Buell C.R."/>
            <person name="Ying K."/>
            <person name="Li Y."/>
            <person name="Lu T."/>
            <person name="Huang Y."/>
            <person name="Zhao Q."/>
            <person name="Feng Q."/>
            <person name="Zhang L."/>
            <person name="Zhu J."/>
            <person name="Weng Q."/>
            <person name="Mu J."/>
            <person name="Lu Y."/>
            <person name="Fan D."/>
            <person name="Liu Y."/>
            <person name="Guan J."/>
            <person name="Zhang Y."/>
            <person name="Yu S."/>
            <person name="Liu X."/>
            <person name="Zhang Y."/>
            <person name="Hong G."/>
            <person name="Han B."/>
            <person name="Choisne N."/>
            <person name="Demange N."/>
            <person name="Orjeda G."/>
            <person name="Samain S."/>
            <person name="Cattolico L."/>
            <person name="Pelletier E."/>
            <person name="Couloux A."/>
            <person name="Segurens B."/>
            <person name="Wincker P."/>
            <person name="D'Hont A."/>
            <person name="Scarpelli C."/>
            <person name="Weissenbach J."/>
            <person name="Salanoubat M."/>
            <person name="Quetier F."/>
            <person name="Yu Y."/>
            <person name="Kim H.R."/>
            <person name="Rambo T."/>
            <person name="Currie J."/>
            <person name="Collura K."/>
            <person name="Luo M."/>
            <person name="Yang T."/>
            <person name="Ammiraju J.S.S."/>
            <person name="Engler F."/>
            <person name="Soderlund C."/>
            <person name="Wing R.A."/>
            <person name="Palmer L.E."/>
            <person name="de la Bastide M."/>
            <person name="Spiegel L."/>
            <person name="Nascimento L."/>
            <person name="Zutavern T."/>
            <person name="O'Shaughnessy A."/>
            <person name="Dike S."/>
            <person name="Dedhia N."/>
            <person name="Preston R."/>
            <person name="Balija V."/>
            <person name="McCombie W.R."/>
            <person name="Chow T."/>
            <person name="Chen H."/>
            <person name="Chung M."/>
            <person name="Chen C."/>
            <person name="Shaw J."/>
            <person name="Wu H."/>
            <person name="Hsiao K."/>
            <person name="Chao Y."/>
            <person name="Chu M."/>
            <person name="Cheng C."/>
            <person name="Hour A."/>
            <person name="Lee P."/>
            <person name="Lin S."/>
            <person name="Lin Y."/>
            <person name="Liou J."/>
            <person name="Liu S."/>
            <person name="Hsing Y."/>
            <person name="Raghuvanshi S."/>
            <person name="Mohanty A."/>
            <person name="Bharti A.K."/>
            <person name="Gaur A."/>
            <person name="Gupta V."/>
            <person name="Kumar D."/>
            <person name="Ravi V."/>
            <person name="Vij S."/>
            <person name="Kapur A."/>
            <person name="Khurana P."/>
            <person name="Khurana P."/>
            <person name="Khurana J.P."/>
            <person name="Tyagi A.K."/>
            <person name="Gaikwad K."/>
            <person name="Singh A."/>
            <person name="Dalal V."/>
            <person name="Srivastava S."/>
            <person name="Dixit A."/>
            <person name="Pal A.K."/>
            <person name="Ghazi I.A."/>
            <person name="Yadav M."/>
            <person name="Pandit A."/>
            <person name="Bhargava A."/>
            <person name="Sureshbabu K."/>
            <person name="Batra K."/>
            <person name="Sharma T.R."/>
            <person name="Mohapatra T."/>
            <person name="Singh N.K."/>
            <person name="Messing J."/>
            <person name="Nelson A.B."/>
            <person name="Fuks G."/>
            <person name="Kavchok S."/>
            <person name="Keizer G."/>
            <person name="Linton E."/>
            <person name="Llaca V."/>
            <person name="Song R."/>
            <person name="Tanyolac B."/>
            <person name="Young S."/>
            <person name="Ho-Il K."/>
            <person name="Hahn J.H."/>
            <person name="Sangsakoo G."/>
            <person name="Vanavichit A."/>
            <person name="de Mattos Luiz.A.T."/>
            <person name="Zimmer P.D."/>
            <person name="Malone G."/>
            <person name="Dellagostin O."/>
            <person name="de Oliveira A.C."/>
            <person name="Bevan M."/>
            <person name="Bancroft I."/>
            <person name="Minx P."/>
            <person name="Cordum H."/>
            <person name="Wilson R."/>
            <person name="Cheng Z."/>
            <person name="Jin W."/>
            <person name="Jiang J."/>
            <person name="Leong S.A."/>
            <person name="Iwama H."/>
            <person name="Gojobori T."/>
            <person name="Itoh T."/>
            <person name="Niimura Y."/>
            <person name="Fujii Y."/>
            <person name="Habara T."/>
            <person name="Sakai H."/>
            <person name="Sato Y."/>
            <person name="Wilson G."/>
            <person name="Kumar K."/>
            <person name="McCouch S."/>
            <person name="Juretic N."/>
            <person name="Hoen D."/>
            <person name="Wright S."/>
            <person name="Bruskiewich R."/>
            <person name="Bureau T."/>
            <person name="Miyao A."/>
            <person name="Hirochika H."/>
            <person name="Nishikawa T."/>
            <person name="Kadowaki K."/>
            <person name="Sugiura M."/>
            <person name="Burr B."/>
            <person name="Sasaki T."/>
        </authorList>
    </citation>
    <scope>NUCLEOTIDE SEQUENCE [LARGE SCALE GENOMIC DNA]</scope>
    <source>
        <strain evidence="3">cv. Nipponbare</strain>
    </source>
</reference>